<evidence type="ECO:0000313" key="4">
    <source>
        <dbReference type="Proteomes" id="UP001160390"/>
    </source>
</evidence>
<comment type="caution">
    <text evidence="3">The sequence shown here is derived from an EMBL/GenBank/DDBJ whole genome shotgun (WGS) entry which is preliminary data.</text>
</comment>
<accession>A0AA35M800</accession>
<proteinExistence type="predicted"/>
<sequence>METPHSLNAFSLPIPKTNDHEAQPTETEILQKPWKYVGYDGYSKFIASDSDFFILRRFSTLNVRIALALQDEVSHLEEKLTALDEKYSKKSHADVNNSTLRSDQKEDRKAVVRDITQKLSIYNEFVLQQAKLHQFDPAANRDIQSLVNWHYNHGDAAIAKEERNYLDYDDLICPVSRNKTPLRRLLDKSHTLRTLAMWRKRDVKAPEYDAKQISYYSDERMDRFTSAVLLIIGVVMLITPIWILEALNGIRSKLAVITAYVFVFLLILSLAMYTKPFEALGATAA</sequence>
<keyword evidence="1" id="KW-0472">Membrane</keyword>
<keyword evidence="4" id="KW-1185">Reference proteome</keyword>
<reference evidence="3" key="1">
    <citation type="submission" date="2023-01" db="EMBL/GenBank/DDBJ databases">
        <authorList>
            <person name="Piombo E."/>
        </authorList>
    </citation>
    <scope>NUCLEOTIDE SEQUENCE</scope>
</reference>
<evidence type="ECO:0000259" key="2">
    <source>
        <dbReference type="Pfam" id="PF20237"/>
    </source>
</evidence>
<name>A0AA35M800_9HYPO</name>
<keyword evidence="1" id="KW-0812">Transmembrane</keyword>
<protein>
    <recommendedName>
        <fullName evidence="2">DUF6594 domain-containing protein</fullName>
    </recommendedName>
</protein>
<gene>
    <name evidence="3" type="ORF">CCHLO57077_00006194</name>
</gene>
<feature type="domain" description="DUF6594" evidence="2">
    <location>
        <begin position="39"/>
        <end position="285"/>
    </location>
</feature>
<feature type="transmembrane region" description="Helical" evidence="1">
    <location>
        <begin position="254"/>
        <end position="273"/>
    </location>
</feature>
<feature type="transmembrane region" description="Helical" evidence="1">
    <location>
        <begin position="224"/>
        <end position="247"/>
    </location>
</feature>
<dbReference type="InterPro" id="IPR046529">
    <property type="entry name" value="DUF6594"/>
</dbReference>
<evidence type="ECO:0000313" key="3">
    <source>
        <dbReference type="EMBL" id="CAI6092007.1"/>
    </source>
</evidence>
<dbReference type="Proteomes" id="UP001160390">
    <property type="component" value="Unassembled WGS sequence"/>
</dbReference>
<dbReference type="EMBL" id="CABFNP030001195">
    <property type="protein sequence ID" value="CAI6092007.1"/>
    <property type="molecule type" value="Genomic_DNA"/>
</dbReference>
<evidence type="ECO:0000256" key="1">
    <source>
        <dbReference type="SAM" id="Phobius"/>
    </source>
</evidence>
<dbReference type="PANTHER" id="PTHR34502">
    <property type="entry name" value="DUF6594 DOMAIN-CONTAINING PROTEIN-RELATED"/>
    <property type="match status" value="1"/>
</dbReference>
<dbReference type="AlphaFoldDB" id="A0AA35M800"/>
<organism evidence="3 4">
    <name type="scientific">Clonostachys chloroleuca</name>
    <dbReference type="NCBI Taxonomy" id="1926264"/>
    <lineage>
        <taxon>Eukaryota</taxon>
        <taxon>Fungi</taxon>
        <taxon>Dikarya</taxon>
        <taxon>Ascomycota</taxon>
        <taxon>Pezizomycotina</taxon>
        <taxon>Sordariomycetes</taxon>
        <taxon>Hypocreomycetidae</taxon>
        <taxon>Hypocreales</taxon>
        <taxon>Bionectriaceae</taxon>
        <taxon>Clonostachys</taxon>
    </lineage>
</organism>
<keyword evidence="1" id="KW-1133">Transmembrane helix</keyword>
<dbReference type="PANTHER" id="PTHR34502:SF4">
    <property type="entry name" value="DUF6594 DOMAIN-CONTAINING PROTEIN"/>
    <property type="match status" value="1"/>
</dbReference>
<dbReference type="Pfam" id="PF20237">
    <property type="entry name" value="DUF6594"/>
    <property type="match status" value="1"/>
</dbReference>